<keyword evidence="3" id="KW-1185">Reference proteome</keyword>
<keyword evidence="2" id="KW-0645">Protease</keyword>
<reference evidence="3" key="1">
    <citation type="submission" date="2017-02" db="EMBL/GenBank/DDBJ databases">
        <authorList>
            <person name="Varghese N."/>
            <person name="Submissions S."/>
        </authorList>
    </citation>
    <scope>NUCLEOTIDE SEQUENCE [LARGE SCALE GENOMIC DNA]</scope>
    <source>
        <strain evidence="3">ATCC BAA-34</strain>
    </source>
</reference>
<dbReference type="EMBL" id="FUWR01000021">
    <property type="protein sequence ID" value="SKA16650.1"/>
    <property type="molecule type" value="Genomic_DNA"/>
</dbReference>
<feature type="domain" description="Peptidase U32 collagenase" evidence="1">
    <location>
        <begin position="417"/>
        <end position="530"/>
    </location>
</feature>
<dbReference type="Pfam" id="PF01136">
    <property type="entry name" value="Peptidase_U32"/>
    <property type="match status" value="1"/>
</dbReference>
<proteinExistence type="predicted"/>
<evidence type="ECO:0000313" key="2">
    <source>
        <dbReference type="EMBL" id="SKA16650.1"/>
    </source>
</evidence>
<keyword evidence="2" id="KW-0378">Hydrolase</keyword>
<name>A0A1T4RKW7_9BACT</name>
<dbReference type="AlphaFoldDB" id="A0A1T4RKW7"/>
<sequence length="815" mass="90306">MKRSADHTKPVKASAAKPATSEPIRAKMVAPEVLAPCGSLEAFFAAMESGADAVYAGLREFSARARAKNFTLGQMARMLAYAHQRGRKIYITLNTLVKEQELPQLVETLAELAKLRVDGVIVQDMAVARLVKNHFPSIPLHASTQMTIHNLPGVKLLEEYGFERVVLARELQVTDITSIAAQTSAELEIFVHGALCFCVSGQCHFSSLLGGHSGNRGRCAQPCRRLYSHRGKEGYFFSPNDLSALELIPELAAAGVTSLKIEGRMKSADYVAKVVKAYRLMVDGDAATRKETLKAAKELLKDSFGRTPTKGFLASSNPVDIANPWLRGGTGRFSGEVKQARQGQISFETRDGLQVGDRLRLQPKSDQAGQAWTLRELYVNRRKVHECKAGTLVEVACPFEARPGDALFKVGAADAFGMSDEAANRKLQAAGTDRVAVRLELTCRQEDDGWTLCITARIGAAAFSYEFPLGDLEPARSSHMAGVLQARFSETGETPFHLENLQAPDFPALFIPPARLKEIRRELYQRLEQEGTAEERKRIATAKAEALLELQGQGTRGKGQPSKEELILQVDSPSEVRWALSQGAHQVVVPLHRAAIHELPRYLSRLKGDANQLVWQLPFMLFDQELPFMVEAVDALYQAGFRNFEITNPGQLKLLQRYTGLQLSSGYRLFTLNSQALAFWQEQGVQRATLYIEDDRENLANLLRLSQQLTMLVYSPVEVMATRVKIKEISSGAPLQSDRGEGYRIRGRDGFTHISATTPFSLLGRLAELRQMGCRSFMLDLSETPADRRGEILETFRSDRTCAGTTIFNYERGLT</sequence>
<dbReference type="InterPro" id="IPR020988">
    <property type="entry name" value="Pept_U32_collagenase"/>
</dbReference>
<accession>A0A1T4RKW7</accession>
<dbReference type="Pfam" id="PF12392">
    <property type="entry name" value="DUF3656"/>
    <property type="match status" value="1"/>
</dbReference>
<dbReference type="GO" id="GO:0008233">
    <property type="term" value="F:peptidase activity"/>
    <property type="evidence" value="ECO:0007669"/>
    <property type="project" value="UniProtKB-KW"/>
</dbReference>
<dbReference type="GO" id="GO:0006508">
    <property type="term" value="P:proteolysis"/>
    <property type="evidence" value="ECO:0007669"/>
    <property type="project" value="UniProtKB-KW"/>
</dbReference>
<dbReference type="PANTHER" id="PTHR30217:SF10">
    <property type="entry name" value="23S RRNA 5-HYDROXYCYTIDINE C2501 SYNTHASE"/>
    <property type="match status" value="1"/>
</dbReference>
<gene>
    <name evidence="2" type="ORF">SAMN02745119_02939</name>
</gene>
<dbReference type="RefSeq" id="WP_139366788.1">
    <property type="nucleotide sequence ID" value="NZ_FUWR01000021.1"/>
</dbReference>
<organism evidence="2 3">
    <name type="scientific">Trichlorobacter thiogenes</name>
    <dbReference type="NCBI Taxonomy" id="115783"/>
    <lineage>
        <taxon>Bacteria</taxon>
        <taxon>Pseudomonadati</taxon>
        <taxon>Thermodesulfobacteriota</taxon>
        <taxon>Desulfuromonadia</taxon>
        <taxon>Geobacterales</taxon>
        <taxon>Geobacteraceae</taxon>
        <taxon>Trichlorobacter</taxon>
    </lineage>
</organism>
<dbReference type="InterPro" id="IPR051454">
    <property type="entry name" value="RNA/ubiquinone_mod_enzymes"/>
</dbReference>
<evidence type="ECO:0000313" key="3">
    <source>
        <dbReference type="Proteomes" id="UP000190102"/>
    </source>
</evidence>
<dbReference type="PANTHER" id="PTHR30217">
    <property type="entry name" value="PEPTIDASE U32 FAMILY"/>
    <property type="match status" value="1"/>
</dbReference>
<dbReference type="Proteomes" id="UP000190102">
    <property type="component" value="Unassembled WGS sequence"/>
</dbReference>
<dbReference type="InterPro" id="IPR001539">
    <property type="entry name" value="Peptidase_U32"/>
</dbReference>
<protein>
    <submittedName>
        <fullName evidence="2">Putative protease</fullName>
    </submittedName>
</protein>
<evidence type="ECO:0000259" key="1">
    <source>
        <dbReference type="Pfam" id="PF12392"/>
    </source>
</evidence>
<dbReference type="STRING" id="115783.SAMN02745119_02939"/>
<dbReference type="OrthoDB" id="9807498at2"/>